<feature type="compositionally biased region" description="Basic residues" evidence="5">
    <location>
        <begin position="723"/>
        <end position="733"/>
    </location>
</feature>
<dbReference type="GeneID" id="77732571"/>
<dbReference type="PROSITE" id="PS50011">
    <property type="entry name" value="PROTEIN_KINASE_DOM"/>
    <property type="match status" value="1"/>
</dbReference>
<evidence type="ECO:0000256" key="1">
    <source>
        <dbReference type="ARBA" id="ARBA00022679"/>
    </source>
</evidence>
<feature type="compositionally biased region" description="Polar residues" evidence="5">
    <location>
        <begin position="503"/>
        <end position="523"/>
    </location>
</feature>
<dbReference type="InterPro" id="IPR000719">
    <property type="entry name" value="Prot_kinase_dom"/>
</dbReference>
<proteinExistence type="predicted"/>
<dbReference type="RefSeq" id="XP_052946417.1">
    <property type="nucleotide sequence ID" value="XM_053093366.1"/>
</dbReference>
<feature type="compositionally biased region" description="Low complexity" evidence="5">
    <location>
        <begin position="386"/>
        <end position="401"/>
    </location>
</feature>
<accession>A0AA38H9B0</accession>
<dbReference type="Pfam" id="PF07714">
    <property type="entry name" value="PK_Tyr_Ser-Thr"/>
    <property type="match status" value="1"/>
</dbReference>
<dbReference type="InterPro" id="IPR001245">
    <property type="entry name" value="Ser-Thr/Tyr_kinase_cat_dom"/>
</dbReference>
<feature type="compositionally biased region" description="Low complexity" evidence="5">
    <location>
        <begin position="695"/>
        <end position="722"/>
    </location>
</feature>
<dbReference type="Proteomes" id="UP001164286">
    <property type="component" value="Unassembled WGS sequence"/>
</dbReference>
<feature type="domain" description="Protein kinase" evidence="6">
    <location>
        <begin position="797"/>
        <end position="1061"/>
    </location>
</feature>
<feature type="compositionally biased region" description="Acidic residues" evidence="5">
    <location>
        <begin position="57"/>
        <end position="71"/>
    </location>
</feature>
<dbReference type="InterPro" id="IPR051681">
    <property type="entry name" value="Ser/Thr_Kinases-Pseudokinases"/>
</dbReference>
<evidence type="ECO:0000256" key="4">
    <source>
        <dbReference type="ARBA" id="ARBA00022840"/>
    </source>
</evidence>
<dbReference type="PANTHER" id="PTHR44329">
    <property type="entry name" value="SERINE/THREONINE-PROTEIN KINASE TNNI3K-RELATED"/>
    <property type="match status" value="1"/>
</dbReference>
<keyword evidence="2" id="KW-0547">Nucleotide-binding</keyword>
<evidence type="ECO:0000256" key="5">
    <source>
        <dbReference type="SAM" id="MobiDB-lite"/>
    </source>
</evidence>
<evidence type="ECO:0000313" key="7">
    <source>
        <dbReference type="EMBL" id="KAI9636640.1"/>
    </source>
</evidence>
<feature type="compositionally biased region" description="Basic and acidic residues" evidence="5">
    <location>
        <begin position="125"/>
        <end position="134"/>
    </location>
</feature>
<keyword evidence="3" id="KW-0418">Kinase</keyword>
<feature type="compositionally biased region" description="Acidic residues" evidence="5">
    <location>
        <begin position="146"/>
        <end position="157"/>
    </location>
</feature>
<evidence type="ECO:0000259" key="6">
    <source>
        <dbReference type="PROSITE" id="PS50011"/>
    </source>
</evidence>
<feature type="region of interest" description="Disordered" evidence="5">
    <location>
        <begin position="689"/>
        <end position="738"/>
    </location>
</feature>
<name>A0AA38H9B0_9TREE</name>
<keyword evidence="8" id="KW-1185">Reference proteome</keyword>
<dbReference type="InterPro" id="IPR011009">
    <property type="entry name" value="Kinase-like_dom_sf"/>
</dbReference>
<evidence type="ECO:0000256" key="3">
    <source>
        <dbReference type="ARBA" id="ARBA00022777"/>
    </source>
</evidence>
<feature type="compositionally biased region" description="Acidic residues" evidence="5">
    <location>
        <begin position="478"/>
        <end position="493"/>
    </location>
</feature>
<reference evidence="7" key="1">
    <citation type="journal article" date="2022" name="G3 (Bethesda)">
        <title>High quality genome of the basidiomycete yeast Dioszegia hungarica PDD-24b-2 isolated from cloud water.</title>
        <authorList>
            <person name="Jarrige D."/>
            <person name="Haridas S."/>
            <person name="Bleykasten-Grosshans C."/>
            <person name="Joly M."/>
            <person name="Nadalig T."/>
            <person name="Sancelme M."/>
            <person name="Vuilleumier S."/>
            <person name="Grigoriev I.V."/>
            <person name="Amato P."/>
            <person name="Bringel F."/>
        </authorList>
    </citation>
    <scope>NUCLEOTIDE SEQUENCE</scope>
    <source>
        <strain evidence="7">PDD-24b-2</strain>
    </source>
</reference>
<feature type="region of interest" description="Disordered" evidence="5">
    <location>
        <begin position="113"/>
        <end position="162"/>
    </location>
</feature>
<feature type="compositionally biased region" description="Acidic residues" evidence="5">
    <location>
        <begin position="535"/>
        <end position="548"/>
    </location>
</feature>
<feature type="compositionally biased region" description="Low complexity" evidence="5">
    <location>
        <begin position="260"/>
        <end position="276"/>
    </location>
</feature>
<dbReference type="EMBL" id="JAKWFO010000005">
    <property type="protein sequence ID" value="KAI9636640.1"/>
    <property type="molecule type" value="Genomic_DNA"/>
</dbReference>
<feature type="region of interest" description="Disordered" evidence="5">
    <location>
        <begin position="1"/>
        <end position="97"/>
    </location>
</feature>
<feature type="compositionally biased region" description="Basic and acidic residues" evidence="5">
    <location>
        <begin position="422"/>
        <end position="432"/>
    </location>
</feature>
<dbReference type="GO" id="GO:0005524">
    <property type="term" value="F:ATP binding"/>
    <property type="evidence" value="ECO:0007669"/>
    <property type="project" value="UniProtKB-KW"/>
</dbReference>
<keyword evidence="4" id="KW-0067">ATP-binding</keyword>
<comment type="caution">
    <text evidence="7">The sequence shown here is derived from an EMBL/GenBank/DDBJ whole genome shotgun (WGS) entry which is preliminary data.</text>
</comment>
<feature type="compositionally biased region" description="Basic residues" evidence="5">
    <location>
        <begin position="352"/>
        <end position="361"/>
    </location>
</feature>
<evidence type="ECO:0000313" key="8">
    <source>
        <dbReference type="Proteomes" id="UP001164286"/>
    </source>
</evidence>
<feature type="region of interest" description="Disordered" evidence="5">
    <location>
        <begin position="251"/>
        <end position="647"/>
    </location>
</feature>
<dbReference type="PANTHER" id="PTHR44329:SF288">
    <property type="entry name" value="MITOGEN-ACTIVATED PROTEIN KINASE KINASE KINASE 20"/>
    <property type="match status" value="1"/>
</dbReference>
<dbReference type="GO" id="GO:0004674">
    <property type="term" value="F:protein serine/threonine kinase activity"/>
    <property type="evidence" value="ECO:0007669"/>
    <property type="project" value="TreeGrafter"/>
</dbReference>
<evidence type="ECO:0000256" key="2">
    <source>
        <dbReference type="ARBA" id="ARBA00022741"/>
    </source>
</evidence>
<keyword evidence="1" id="KW-0808">Transferase</keyword>
<gene>
    <name evidence="7" type="ORF">MKK02DRAFT_45345</name>
</gene>
<feature type="compositionally biased region" description="Acidic residues" evidence="5">
    <location>
        <begin position="608"/>
        <end position="647"/>
    </location>
</feature>
<dbReference type="CDD" id="cd13999">
    <property type="entry name" value="STKc_MAP3K-like"/>
    <property type="match status" value="1"/>
</dbReference>
<dbReference type="AlphaFoldDB" id="A0AA38H9B0"/>
<protein>
    <submittedName>
        <fullName evidence="7">General RNA polymerase II transcription factor</fullName>
    </submittedName>
</protein>
<feature type="compositionally biased region" description="Basic and acidic residues" evidence="5">
    <location>
        <begin position="594"/>
        <end position="607"/>
    </location>
</feature>
<sequence>MNRLTRTRSQHFVGSPRKVASPMKQKHAHALALGLGRHASKRRRVGSTGITARSVDTNEEADQEEIENEDESAVKRAKGKGKEKVKGWEPLSSEGGSQRVNRGVEVVIYTNRRGKGKGRAGAVPAEKDVFDGSPRKRKRKDVVADSTEEVTEQEDEGGGMVVEASIAGSGSWVEIDEDDQDEEEPEFIAESDQHLLADAPAYALHRLKKAELIRLWRVAGMWKEEDDGATTSSTGDDDGLAKKDLVDGLIAARKPESPRRISPLPSPRALLRAKAAAGHKSRSSLSSRFPSPSPSLSPPTELDQASVSIPNRKITRMDIDATPKAVVRTRARTKPIRTTDGTPARGSASRRLGTKVRKNGRVARFGDDVKSPAHGLVAKKDRHETSSLSSLYTTTDDSGSDNAPVARTTRRTRKRAQSQSKRHSDSSDERANATEGSADGSDEDAQSSSRPHDPTPLVARLRSRTKSLVEIAPPPSEPDADDENEETEDEEDASPGPSRRTRSQGNLFDSSDSGRTSSQNQLRRGSKVESAEAVREDDDDEMELDEDAAMASPDEINDEEVDDDTTSDGNEADADEQTETEAPVRTTRSGKAFGELRSRRWKLRQEAMDDPDMEVDEDEGGEEAEDEEEEMEESDEGSVQEFDIDLDDATAASLTRLLRDELVQLCEARGIEVGGTKPQLAKALLEWRDEQRTGSESPTSSLSSSSQVTARPTSPKTSTSRSSRSRHTTKNRIIHAIGSNKHVKGKTTPVLLRDHVHATDPATPQHSDEGKQEKESELNFDLAELGLEDSIILPEHLIKLERIGSGGFKDVYVGKCKGRKVAISEFRSHLSEMDIRELKLLAEFSHPNIVRFRGICIPEDSSQVQCMLVSELCENGDLFDYIRNVGAPNLKRLLGLMLDIARGLEYLHTRRPAIIHRDCKSSNILINRAGQAKVGDFGLARVKTSTRSMIRSLVGTVNWQAPELWHASPRYDYKVDVFSAGMVYWEMMSGWTADVARYPWEGNNEHYIYDVVGQKSRRPSVAGLRKHWGAEPVNLMERMWHQDPAERPTMSDVVADLEALIAEA</sequence>
<dbReference type="Gene3D" id="1.10.510.10">
    <property type="entry name" value="Transferase(Phosphotransferase) domain 1"/>
    <property type="match status" value="1"/>
</dbReference>
<organism evidence="7 8">
    <name type="scientific">Dioszegia hungarica</name>
    <dbReference type="NCBI Taxonomy" id="4972"/>
    <lineage>
        <taxon>Eukaryota</taxon>
        <taxon>Fungi</taxon>
        <taxon>Dikarya</taxon>
        <taxon>Basidiomycota</taxon>
        <taxon>Agaricomycotina</taxon>
        <taxon>Tremellomycetes</taxon>
        <taxon>Tremellales</taxon>
        <taxon>Bulleribasidiaceae</taxon>
        <taxon>Dioszegia</taxon>
    </lineage>
</organism>
<dbReference type="SUPFAM" id="SSF56112">
    <property type="entry name" value="Protein kinase-like (PK-like)"/>
    <property type="match status" value="1"/>
</dbReference>
<feature type="compositionally biased region" description="Acidic residues" evidence="5">
    <location>
        <begin position="555"/>
        <end position="579"/>
    </location>
</feature>